<dbReference type="InterPro" id="IPR012459">
    <property type="entry name" value="Rrp15"/>
</dbReference>
<dbReference type="OrthoDB" id="20949at2759"/>
<dbReference type="PANTHER" id="PTHR13245">
    <property type="entry name" value="RRP15-LIKE PROTEIN"/>
    <property type="match status" value="1"/>
</dbReference>
<keyword evidence="5" id="KW-1185">Reference proteome</keyword>
<protein>
    <recommendedName>
        <fullName evidence="2">RRP15-like protein</fullName>
    </recommendedName>
</protein>
<evidence type="ECO:0000313" key="5">
    <source>
        <dbReference type="Proteomes" id="UP000005408"/>
    </source>
</evidence>
<dbReference type="EnsemblMetazoa" id="G12884.1">
    <property type="protein sequence ID" value="G12884.1:cds"/>
    <property type="gene ID" value="G12884"/>
</dbReference>
<dbReference type="Proteomes" id="UP000005408">
    <property type="component" value="Unassembled WGS sequence"/>
</dbReference>
<feature type="region of interest" description="Disordered" evidence="3">
    <location>
        <begin position="126"/>
        <end position="163"/>
    </location>
</feature>
<comment type="similarity">
    <text evidence="1">Belongs to the RRP15 family.</text>
</comment>
<dbReference type="EnsemblMetazoa" id="G12884.2">
    <property type="protein sequence ID" value="G12884.2:cds"/>
    <property type="gene ID" value="G12884"/>
</dbReference>
<evidence type="ECO:0000256" key="1">
    <source>
        <dbReference type="ARBA" id="ARBA00007462"/>
    </source>
</evidence>
<dbReference type="GO" id="GO:0030687">
    <property type="term" value="C:preribosome, large subunit precursor"/>
    <property type="evidence" value="ECO:0007669"/>
    <property type="project" value="TreeGrafter"/>
</dbReference>
<dbReference type="Pfam" id="PF07890">
    <property type="entry name" value="Rrp15p"/>
    <property type="match status" value="1"/>
</dbReference>
<dbReference type="PANTHER" id="PTHR13245:SF14">
    <property type="entry name" value="RRP15-LIKE PROTEIN"/>
    <property type="match status" value="1"/>
</dbReference>
<feature type="compositionally biased region" description="Acidic residues" evidence="3">
    <location>
        <begin position="42"/>
        <end position="72"/>
    </location>
</feature>
<dbReference type="GO" id="GO:0000470">
    <property type="term" value="P:maturation of LSU-rRNA"/>
    <property type="evidence" value="ECO:0007669"/>
    <property type="project" value="TreeGrafter"/>
</dbReference>
<dbReference type="GO" id="GO:0000460">
    <property type="term" value="P:maturation of 5.8S rRNA"/>
    <property type="evidence" value="ECO:0007669"/>
    <property type="project" value="TreeGrafter"/>
</dbReference>
<feature type="compositionally biased region" description="Basic and acidic residues" evidence="3">
    <location>
        <begin position="146"/>
        <end position="163"/>
    </location>
</feature>
<reference evidence="4" key="1">
    <citation type="submission" date="2022-08" db="UniProtKB">
        <authorList>
            <consortium name="EnsemblMetazoa"/>
        </authorList>
    </citation>
    <scope>IDENTIFICATION</scope>
    <source>
        <strain evidence="4">05x7-T-G4-1.051#20</strain>
    </source>
</reference>
<name>A0A8W8I6X0_MAGGI</name>
<feature type="compositionally biased region" description="Basic and acidic residues" evidence="3">
    <location>
        <begin position="126"/>
        <end position="137"/>
    </location>
</feature>
<dbReference type="AlphaFoldDB" id="A0A8W8I6X0"/>
<evidence type="ECO:0000256" key="2">
    <source>
        <dbReference type="ARBA" id="ARBA00017475"/>
    </source>
</evidence>
<evidence type="ECO:0000256" key="3">
    <source>
        <dbReference type="SAM" id="MobiDB-lite"/>
    </source>
</evidence>
<sequence>MTEVHVLHQSDGSEDSASATSGSEQEFSDDEISSVKTKSEVDHEEEADDDNDVDDSDDNDGYDDDDDDDDEGNILSQLDERLSDSETHTDSKAGLADAMAKILKKQIPAHQQIILAKGTTDKELAKKRQNIDEDSRETQVSQQKKRLWEEMGRTKPNPLEKERERKLQRIAQRGVVQLFNAVRKQQKVLDEKIKEVGSSELKREKVEKSMTKDKFLDILKSADSKPEKIEIKKEEKWSALREDFMMGAKMKDWDKESDEDEAEDT</sequence>
<feature type="compositionally biased region" description="Basic and acidic residues" evidence="3">
    <location>
        <begin position="78"/>
        <end position="91"/>
    </location>
</feature>
<evidence type="ECO:0000313" key="4">
    <source>
        <dbReference type="EnsemblMetazoa" id="G12884.1:cds"/>
    </source>
</evidence>
<accession>A0A8W8I6X0</accession>
<dbReference type="OMA" id="FVKQRFY"/>
<feature type="compositionally biased region" description="Polar residues" evidence="3">
    <location>
        <begin position="15"/>
        <end position="25"/>
    </location>
</feature>
<organism evidence="4 5">
    <name type="scientific">Magallana gigas</name>
    <name type="common">Pacific oyster</name>
    <name type="synonym">Crassostrea gigas</name>
    <dbReference type="NCBI Taxonomy" id="29159"/>
    <lineage>
        <taxon>Eukaryota</taxon>
        <taxon>Metazoa</taxon>
        <taxon>Spiralia</taxon>
        <taxon>Lophotrochozoa</taxon>
        <taxon>Mollusca</taxon>
        <taxon>Bivalvia</taxon>
        <taxon>Autobranchia</taxon>
        <taxon>Pteriomorphia</taxon>
        <taxon>Ostreida</taxon>
        <taxon>Ostreoidea</taxon>
        <taxon>Ostreidae</taxon>
        <taxon>Magallana</taxon>
    </lineage>
</organism>
<proteinExistence type="inferred from homology"/>
<feature type="region of interest" description="Disordered" evidence="3">
    <location>
        <begin position="1"/>
        <end position="93"/>
    </location>
</feature>